<comment type="catalytic activity">
    <reaction evidence="13 15">
        <text>2 cob(II)yrinate a,c diamide + reduced [electron-transfer flavoprotein] + 2 ATP = 2 adenosylcob(III)yrinate a,c-diamide + 2 triphosphate + oxidized [electron-transfer flavoprotein] + 3 H(+)</text>
        <dbReference type="Rhea" id="RHEA:11528"/>
        <dbReference type="Rhea" id="RHEA-COMP:10685"/>
        <dbReference type="Rhea" id="RHEA-COMP:10686"/>
        <dbReference type="ChEBI" id="CHEBI:15378"/>
        <dbReference type="ChEBI" id="CHEBI:18036"/>
        <dbReference type="ChEBI" id="CHEBI:30616"/>
        <dbReference type="ChEBI" id="CHEBI:57692"/>
        <dbReference type="ChEBI" id="CHEBI:58307"/>
        <dbReference type="ChEBI" id="CHEBI:58503"/>
        <dbReference type="ChEBI" id="CHEBI:58537"/>
        <dbReference type="EC" id="2.5.1.17"/>
    </reaction>
</comment>
<evidence type="ECO:0000256" key="15">
    <source>
        <dbReference type="RuleBase" id="RU366026"/>
    </source>
</evidence>
<protein>
    <recommendedName>
        <fullName evidence="5 15">Corrinoid adenosyltransferase</fullName>
        <ecNumber evidence="4 15">2.5.1.17</ecNumber>
    </recommendedName>
    <alternativeName>
        <fullName evidence="10 15">Cob(II)alamin adenosyltransferase</fullName>
    </alternativeName>
    <alternativeName>
        <fullName evidence="12 15">Cob(II)yrinic acid a,c-diamide adenosyltransferase</fullName>
    </alternativeName>
    <alternativeName>
        <fullName evidence="11 15">Cobinamide/cobalamin adenosyltransferase</fullName>
    </alternativeName>
</protein>
<evidence type="ECO:0000256" key="1">
    <source>
        <dbReference type="ARBA" id="ARBA00004496"/>
    </source>
</evidence>
<evidence type="ECO:0000256" key="8">
    <source>
        <dbReference type="ARBA" id="ARBA00022741"/>
    </source>
</evidence>
<comment type="catalytic activity">
    <reaction evidence="14 15">
        <text>2 cob(II)alamin + reduced [electron-transfer flavoprotein] + 2 ATP = 2 adenosylcob(III)alamin + 2 triphosphate + oxidized [electron-transfer flavoprotein] + 3 H(+)</text>
        <dbReference type="Rhea" id="RHEA:28671"/>
        <dbReference type="Rhea" id="RHEA-COMP:10685"/>
        <dbReference type="Rhea" id="RHEA-COMP:10686"/>
        <dbReference type="ChEBI" id="CHEBI:15378"/>
        <dbReference type="ChEBI" id="CHEBI:16304"/>
        <dbReference type="ChEBI" id="CHEBI:18036"/>
        <dbReference type="ChEBI" id="CHEBI:18408"/>
        <dbReference type="ChEBI" id="CHEBI:30616"/>
        <dbReference type="ChEBI" id="CHEBI:57692"/>
        <dbReference type="ChEBI" id="CHEBI:58307"/>
        <dbReference type="EC" id="2.5.1.17"/>
    </reaction>
</comment>
<evidence type="ECO:0000256" key="14">
    <source>
        <dbReference type="ARBA" id="ARBA00048692"/>
    </source>
</evidence>
<dbReference type="PANTHER" id="PTHR12213">
    <property type="entry name" value="CORRINOID ADENOSYLTRANSFERASE"/>
    <property type="match status" value="1"/>
</dbReference>
<keyword evidence="16" id="KW-0732">Signal</keyword>
<keyword evidence="15" id="KW-0169">Cobalamin biosynthesis</keyword>
<gene>
    <name evidence="18" type="ordered locus">Rvan_3506</name>
</gene>
<feature type="signal peptide" evidence="16">
    <location>
        <begin position="1"/>
        <end position="19"/>
    </location>
</feature>
<evidence type="ECO:0000313" key="19">
    <source>
        <dbReference type="Proteomes" id="UP000001399"/>
    </source>
</evidence>
<dbReference type="NCBIfam" id="TIGR00636">
    <property type="entry name" value="PduO_Nterm"/>
    <property type="match status" value="1"/>
</dbReference>
<evidence type="ECO:0000313" key="18">
    <source>
        <dbReference type="EMBL" id="ADP72686.1"/>
    </source>
</evidence>
<evidence type="ECO:0000256" key="2">
    <source>
        <dbReference type="ARBA" id="ARBA00005121"/>
    </source>
</evidence>
<evidence type="ECO:0000256" key="4">
    <source>
        <dbReference type="ARBA" id="ARBA00012454"/>
    </source>
</evidence>
<dbReference type="PANTHER" id="PTHR12213:SF0">
    <property type="entry name" value="CORRINOID ADENOSYLTRANSFERASE MMAB"/>
    <property type="match status" value="1"/>
</dbReference>
<dbReference type="GO" id="GO:0009236">
    <property type="term" value="P:cobalamin biosynthetic process"/>
    <property type="evidence" value="ECO:0007669"/>
    <property type="project" value="UniProtKB-UniRule"/>
</dbReference>
<evidence type="ECO:0000256" key="16">
    <source>
        <dbReference type="SAM" id="SignalP"/>
    </source>
</evidence>
<dbReference type="STRING" id="648757.Rvan_3506"/>
<accession>E3I437</accession>
<dbReference type="GO" id="GO:0005737">
    <property type="term" value="C:cytoplasm"/>
    <property type="evidence" value="ECO:0007669"/>
    <property type="project" value="UniProtKB-SubCell"/>
</dbReference>
<keyword evidence="19" id="KW-1185">Reference proteome</keyword>
<dbReference type="EMBL" id="CP002292">
    <property type="protein sequence ID" value="ADP72686.1"/>
    <property type="molecule type" value="Genomic_DNA"/>
</dbReference>
<evidence type="ECO:0000256" key="13">
    <source>
        <dbReference type="ARBA" id="ARBA00048555"/>
    </source>
</evidence>
<keyword evidence="6" id="KW-0963">Cytoplasm</keyword>
<dbReference type="Gene3D" id="1.20.1200.10">
    <property type="entry name" value="Cobalamin adenosyltransferase-like"/>
    <property type="match status" value="1"/>
</dbReference>
<dbReference type="Proteomes" id="UP000001399">
    <property type="component" value="Chromosome"/>
</dbReference>
<keyword evidence="8 15" id="KW-0547">Nucleotide-binding</keyword>
<comment type="pathway">
    <text evidence="2 15">Cofactor biosynthesis; adenosylcobalamin biosynthesis; adenosylcobalamin from cob(II)yrinate a,c-diamide: step 2/7.</text>
</comment>
<dbReference type="InterPro" id="IPR016030">
    <property type="entry name" value="CblAdoTrfase-like"/>
</dbReference>
<evidence type="ECO:0000256" key="9">
    <source>
        <dbReference type="ARBA" id="ARBA00022840"/>
    </source>
</evidence>
<evidence type="ECO:0000256" key="3">
    <source>
        <dbReference type="ARBA" id="ARBA00007487"/>
    </source>
</evidence>
<dbReference type="AlphaFoldDB" id="E3I437"/>
<dbReference type="GO" id="GO:0008817">
    <property type="term" value="F:corrinoid adenosyltransferase activity"/>
    <property type="evidence" value="ECO:0007669"/>
    <property type="project" value="UniProtKB-UniRule"/>
</dbReference>
<comment type="subcellular location">
    <subcellularLocation>
        <location evidence="1">Cytoplasm</location>
    </subcellularLocation>
</comment>
<feature type="domain" description="Cobalamin adenosyltransferase-like" evidence="17">
    <location>
        <begin position="214"/>
        <end position="378"/>
    </location>
</feature>
<dbReference type="KEGG" id="rva:Rvan_3506"/>
<evidence type="ECO:0000256" key="5">
    <source>
        <dbReference type="ARBA" id="ARBA00020963"/>
    </source>
</evidence>
<evidence type="ECO:0000256" key="11">
    <source>
        <dbReference type="ARBA" id="ARBA00033334"/>
    </source>
</evidence>
<dbReference type="SUPFAM" id="SSF89028">
    <property type="entry name" value="Cobalamin adenosyltransferase-like"/>
    <property type="match status" value="1"/>
</dbReference>
<evidence type="ECO:0000256" key="6">
    <source>
        <dbReference type="ARBA" id="ARBA00022490"/>
    </source>
</evidence>
<evidence type="ECO:0000256" key="12">
    <source>
        <dbReference type="ARBA" id="ARBA00033354"/>
    </source>
</evidence>
<proteinExistence type="inferred from homology"/>
<dbReference type="InterPro" id="IPR036451">
    <property type="entry name" value="CblAdoTrfase-like_sf"/>
</dbReference>
<dbReference type="FunFam" id="1.20.1200.10:FF:000003">
    <property type="entry name" value="ATP:cob(I)alamin adenosyltransferase"/>
    <property type="match status" value="1"/>
</dbReference>
<dbReference type="InterPro" id="IPR029499">
    <property type="entry name" value="PduO-typ"/>
</dbReference>
<evidence type="ECO:0000259" key="17">
    <source>
        <dbReference type="Pfam" id="PF01923"/>
    </source>
</evidence>
<evidence type="ECO:0000256" key="7">
    <source>
        <dbReference type="ARBA" id="ARBA00022679"/>
    </source>
</evidence>
<name>E3I437_RHOVT</name>
<dbReference type="HOGENOM" id="CLU_698061_0_0_5"/>
<dbReference type="GO" id="GO:0005524">
    <property type="term" value="F:ATP binding"/>
    <property type="evidence" value="ECO:0007669"/>
    <property type="project" value="UniProtKB-UniRule"/>
</dbReference>
<feature type="chain" id="PRO_5003170766" description="Corrinoid adenosyltransferase" evidence="16">
    <location>
        <begin position="20"/>
        <end position="395"/>
    </location>
</feature>
<dbReference type="Pfam" id="PF01923">
    <property type="entry name" value="Cob_adeno_trans"/>
    <property type="match status" value="1"/>
</dbReference>
<dbReference type="EC" id="2.5.1.17" evidence="4 15"/>
<dbReference type="eggNOG" id="COG2096">
    <property type="taxonomic scope" value="Bacteria"/>
</dbReference>
<comment type="similarity">
    <text evidence="3 15">Belongs to the Cob(I)alamin adenosyltransferase family.</text>
</comment>
<reference evidence="19" key="1">
    <citation type="journal article" date="2011" name="J. Bacteriol.">
        <title>Genome sequences of eight morphologically diverse alphaproteobacteria.</title>
        <authorList>
            <consortium name="US DOE Joint Genome Institute"/>
            <person name="Brown P.J."/>
            <person name="Kysela D.T."/>
            <person name="Buechlein A."/>
            <person name="Hemmerich C."/>
            <person name="Brun Y.V."/>
        </authorList>
    </citation>
    <scope>NUCLEOTIDE SEQUENCE [LARGE SCALE GENOMIC DNA]</scope>
    <source>
        <strain evidence="19">ATCC 17100 / ATH 3.1.1 / DSM 162 / LMG 4299</strain>
    </source>
</reference>
<keyword evidence="7 15" id="KW-0808">Transferase</keyword>
<dbReference type="UniPathway" id="UPA00148">
    <property type="reaction ID" value="UER00233"/>
</dbReference>
<keyword evidence="9 15" id="KW-0067">ATP-binding</keyword>
<sequence length="395" mass="42192">MGGHIFSIGRMLVASAAMCAGLSAPAAALEAFTEANHPFWAIDEVRVGAFKQAIDDAPGEGGPAINLEVLSGRIPGAYENSILNVFMTPRLHIGGTVAFDKTNQFYWGATWDVKLTDRVFFETSFGGAAHDGPLSSKTEASYGCDVNFRESASLGIAAVGRLEDHGHHRSHVERGPLRHQSRPYKCGCPSRLQVLSVLSLKPCSSGRGDGMTSISTKAGDGGKTTLANGVRLSKSHIRIEAYGAVDETNAAIGVARLKLPADQTAVTEMLERIQNDLFDIGADLEAADASAPQRLKAEQVARLEREIAALSAELPPLNAFILPGGTEGAAALHLARSICRRAERRIVELKDVQGEPVSDDILAYLNRLSDHLFVASRFVNGKGANDFLWKPHAAS</sequence>
<organism evidence="18 19">
    <name type="scientific">Rhodomicrobium vannielii (strain ATCC 17100 / DSM 162 / LMG 4299 / NCIMB 10020 / ATH 3.1.1)</name>
    <dbReference type="NCBI Taxonomy" id="648757"/>
    <lineage>
        <taxon>Bacteria</taxon>
        <taxon>Pseudomonadati</taxon>
        <taxon>Pseudomonadota</taxon>
        <taxon>Alphaproteobacteria</taxon>
        <taxon>Hyphomicrobiales</taxon>
        <taxon>Hyphomicrobiaceae</taxon>
        <taxon>Rhodomicrobium</taxon>
    </lineage>
</organism>
<evidence type="ECO:0000256" key="10">
    <source>
        <dbReference type="ARBA" id="ARBA00031529"/>
    </source>
</evidence>